<keyword evidence="6 11" id="KW-0812">Transmembrane</keyword>
<evidence type="ECO:0000256" key="10">
    <source>
        <dbReference type="SAM" id="MobiDB-lite"/>
    </source>
</evidence>
<comment type="similarity">
    <text evidence="2">Belongs to the TonB family.</text>
</comment>
<keyword evidence="14" id="KW-1185">Reference proteome</keyword>
<keyword evidence="4" id="KW-1003">Cell membrane</keyword>
<dbReference type="InterPro" id="IPR051045">
    <property type="entry name" value="TonB-dependent_transducer"/>
</dbReference>
<evidence type="ECO:0000256" key="5">
    <source>
        <dbReference type="ARBA" id="ARBA00022519"/>
    </source>
</evidence>
<keyword evidence="9 11" id="KW-0472">Membrane</keyword>
<dbReference type="InterPro" id="IPR037682">
    <property type="entry name" value="TonB_C"/>
</dbReference>
<dbReference type="OrthoDB" id="5334999at2"/>
<reference evidence="13 14" key="1">
    <citation type="journal article" date="2014" name="Genome Announc.">
        <title>Draft genome sequences of eight enterohepatic helicobacter species isolated from both laboratory and wild rodents.</title>
        <authorList>
            <person name="Sheh A."/>
            <person name="Shen Z."/>
            <person name="Fox J.G."/>
        </authorList>
    </citation>
    <scope>NUCLEOTIDE SEQUENCE [LARGE SCALE GENOMIC DNA]</scope>
    <source>
        <strain evidence="13 14">MIT 01-6451</strain>
    </source>
</reference>
<dbReference type="GeneID" id="82320796"/>
<feature type="region of interest" description="Disordered" evidence="10">
    <location>
        <begin position="115"/>
        <end position="138"/>
    </location>
</feature>
<evidence type="ECO:0000313" key="13">
    <source>
        <dbReference type="EMBL" id="TLE00111.1"/>
    </source>
</evidence>
<gene>
    <name evidence="13" type="ORF">LS65_008475</name>
</gene>
<keyword evidence="8 11" id="KW-1133">Transmembrane helix</keyword>
<evidence type="ECO:0000256" key="9">
    <source>
        <dbReference type="ARBA" id="ARBA00023136"/>
    </source>
</evidence>
<protein>
    <submittedName>
        <fullName evidence="13">Energy transducer TonB</fullName>
    </submittedName>
</protein>
<dbReference type="GO" id="GO:0015891">
    <property type="term" value="P:siderophore transport"/>
    <property type="evidence" value="ECO:0007669"/>
    <property type="project" value="InterPro"/>
</dbReference>
<evidence type="ECO:0000256" key="4">
    <source>
        <dbReference type="ARBA" id="ARBA00022475"/>
    </source>
</evidence>
<dbReference type="RefSeq" id="WP_084707871.1">
    <property type="nucleotide sequence ID" value="NZ_CAJUDB010000014.1"/>
</dbReference>
<evidence type="ECO:0000256" key="3">
    <source>
        <dbReference type="ARBA" id="ARBA00022448"/>
    </source>
</evidence>
<dbReference type="GO" id="GO:0030288">
    <property type="term" value="C:outer membrane-bounded periplasmic space"/>
    <property type="evidence" value="ECO:0007669"/>
    <property type="project" value="InterPro"/>
</dbReference>
<dbReference type="GO" id="GO:0098797">
    <property type="term" value="C:plasma membrane protein complex"/>
    <property type="evidence" value="ECO:0007669"/>
    <property type="project" value="TreeGrafter"/>
</dbReference>
<evidence type="ECO:0000256" key="2">
    <source>
        <dbReference type="ARBA" id="ARBA00006555"/>
    </source>
</evidence>
<organism evidence="13 14">
    <name type="scientific">Helicobacter japonicus</name>
    <dbReference type="NCBI Taxonomy" id="425400"/>
    <lineage>
        <taxon>Bacteria</taxon>
        <taxon>Pseudomonadati</taxon>
        <taxon>Campylobacterota</taxon>
        <taxon>Epsilonproteobacteria</taxon>
        <taxon>Campylobacterales</taxon>
        <taxon>Helicobacteraceae</taxon>
        <taxon>Helicobacter</taxon>
    </lineage>
</organism>
<dbReference type="Pfam" id="PF03544">
    <property type="entry name" value="TonB_C"/>
    <property type="match status" value="1"/>
</dbReference>
<keyword evidence="5" id="KW-0997">Cell inner membrane</keyword>
<dbReference type="InterPro" id="IPR003538">
    <property type="entry name" value="TonB"/>
</dbReference>
<keyword evidence="3" id="KW-0813">Transport</keyword>
<dbReference type="InterPro" id="IPR006260">
    <property type="entry name" value="TonB/TolA_C"/>
</dbReference>
<evidence type="ECO:0000259" key="12">
    <source>
        <dbReference type="PROSITE" id="PS52015"/>
    </source>
</evidence>
<evidence type="ECO:0000256" key="1">
    <source>
        <dbReference type="ARBA" id="ARBA00004383"/>
    </source>
</evidence>
<dbReference type="STRING" id="425400.LS65_00475"/>
<dbReference type="GO" id="GO:0015031">
    <property type="term" value="P:protein transport"/>
    <property type="evidence" value="ECO:0007669"/>
    <property type="project" value="UniProtKB-KW"/>
</dbReference>
<proteinExistence type="inferred from homology"/>
<dbReference type="AlphaFoldDB" id="A0A4U8TIH7"/>
<comment type="caution">
    <text evidence="13">The sequence shown here is derived from an EMBL/GenBank/DDBJ whole genome shotgun (WGS) entry which is preliminary data.</text>
</comment>
<comment type="subcellular location">
    <subcellularLocation>
        <location evidence="1">Cell inner membrane</location>
        <topology evidence="1">Single-pass membrane protein</topology>
        <orientation evidence="1">Periplasmic side</orientation>
    </subcellularLocation>
</comment>
<sequence length="243" mass="28046">MKTSVFQPNPNNQYQNMHNLSLEQTYQKNKQDTFLTPNKIAFILSFVFHLCLVTAFYKHFHNSDLAQNGDYITTLALATFQTPSNQEVENPQPKPIIHKKKKYHKEFVKEHGKFAKKEEESLASSKTPKAKPDEKIEEGDRIQTLSFHAGSEDELFSKIQRAIDRKNKYPPMARKRGLEGEVVVEFIIYKDGKVANIRLVKPCSHDPFNVAAINAIKKAQNDFPRLSETTKIRLPIIYELDRV</sequence>
<dbReference type="GO" id="GO:0055085">
    <property type="term" value="P:transmembrane transport"/>
    <property type="evidence" value="ECO:0007669"/>
    <property type="project" value="InterPro"/>
</dbReference>
<evidence type="ECO:0000313" key="14">
    <source>
        <dbReference type="Proteomes" id="UP000029707"/>
    </source>
</evidence>
<dbReference type="PRINTS" id="PR01374">
    <property type="entry name" value="TONBPROTEIN"/>
</dbReference>
<evidence type="ECO:0000256" key="7">
    <source>
        <dbReference type="ARBA" id="ARBA00022927"/>
    </source>
</evidence>
<dbReference type="PANTHER" id="PTHR33446">
    <property type="entry name" value="PROTEIN TONB-RELATED"/>
    <property type="match status" value="1"/>
</dbReference>
<feature type="transmembrane region" description="Helical" evidence="11">
    <location>
        <begin position="40"/>
        <end position="57"/>
    </location>
</feature>
<dbReference type="EMBL" id="JRMQ02000014">
    <property type="protein sequence ID" value="TLE00111.1"/>
    <property type="molecule type" value="Genomic_DNA"/>
</dbReference>
<accession>A0A4U8TIH7</accession>
<dbReference type="Gene3D" id="3.30.1150.10">
    <property type="match status" value="1"/>
</dbReference>
<dbReference type="GO" id="GO:0031992">
    <property type="term" value="F:energy transducer activity"/>
    <property type="evidence" value="ECO:0007669"/>
    <property type="project" value="InterPro"/>
</dbReference>
<dbReference type="Proteomes" id="UP000029707">
    <property type="component" value="Unassembled WGS sequence"/>
</dbReference>
<evidence type="ECO:0000256" key="11">
    <source>
        <dbReference type="SAM" id="Phobius"/>
    </source>
</evidence>
<feature type="domain" description="TonB C-terminal" evidence="12">
    <location>
        <begin position="154"/>
        <end position="243"/>
    </location>
</feature>
<name>A0A4U8TIH7_9HELI</name>
<dbReference type="PANTHER" id="PTHR33446:SF2">
    <property type="entry name" value="PROTEIN TONB"/>
    <property type="match status" value="1"/>
</dbReference>
<dbReference type="NCBIfam" id="TIGR01352">
    <property type="entry name" value="tonB_Cterm"/>
    <property type="match status" value="1"/>
</dbReference>
<keyword evidence="7" id="KW-0653">Protein transport</keyword>
<evidence type="ECO:0000256" key="8">
    <source>
        <dbReference type="ARBA" id="ARBA00022989"/>
    </source>
</evidence>
<dbReference type="PROSITE" id="PS52015">
    <property type="entry name" value="TONB_CTD"/>
    <property type="match status" value="1"/>
</dbReference>
<dbReference type="SUPFAM" id="SSF74653">
    <property type="entry name" value="TolA/TonB C-terminal domain"/>
    <property type="match status" value="1"/>
</dbReference>
<evidence type="ECO:0000256" key="6">
    <source>
        <dbReference type="ARBA" id="ARBA00022692"/>
    </source>
</evidence>